<reference evidence="2" key="2">
    <citation type="journal article" date="2021" name="PeerJ">
        <title>Extensive microbial diversity within the chicken gut microbiome revealed by metagenomics and culture.</title>
        <authorList>
            <person name="Gilroy R."/>
            <person name="Ravi A."/>
            <person name="Getino M."/>
            <person name="Pursley I."/>
            <person name="Horton D.L."/>
            <person name="Alikhan N.F."/>
            <person name="Baker D."/>
            <person name="Gharbi K."/>
            <person name="Hall N."/>
            <person name="Watson M."/>
            <person name="Adriaenssens E.M."/>
            <person name="Foster-Nyarko E."/>
            <person name="Jarju S."/>
            <person name="Secka A."/>
            <person name="Antonio M."/>
            <person name="Oren A."/>
            <person name="Chaudhuri R.R."/>
            <person name="La Ragione R."/>
            <person name="Hildebrand F."/>
            <person name="Pallen M.J."/>
        </authorList>
    </citation>
    <scope>NUCLEOTIDE SEQUENCE</scope>
    <source>
        <strain evidence="2">14508</strain>
    </source>
</reference>
<dbReference type="EMBL" id="DVKI01000023">
    <property type="protein sequence ID" value="HIT16899.1"/>
    <property type="molecule type" value="Genomic_DNA"/>
</dbReference>
<dbReference type="AlphaFoldDB" id="A0A9D1K9K9"/>
<sequence length="196" mass="21399">MKNRLLIKKMTGIAMLAVLVCIFALISNYITIGSVNITLSLIPIVIGAIVFGPLAGFILGLVNGVMVLLAPSTALFLSFNVWITIFVCLLKTGLAGLFAGFLFQWLKKKHLKLGVILASVSVPIINTLLFALSCMTLFLPLIESMTPDATSTYTFIFLSMIGINFIIELLINSILSPAILTIVHYVFKNQFSEKNI</sequence>
<comment type="caution">
    <text evidence="2">The sequence shown here is derived from an EMBL/GenBank/DDBJ whole genome shotgun (WGS) entry which is preliminary data.</text>
</comment>
<dbReference type="Pfam" id="PF12822">
    <property type="entry name" value="ECF_trnsprt"/>
    <property type="match status" value="1"/>
</dbReference>
<dbReference type="Gene3D" id="1.10.1760.20">
    <property type="match status" value="1"/>
</dbReference>
<reference evidence="2" key="1">
    <citation type="submission" date="2020-10" db="EMBL/GenBank/DDBJ databases">
        <authorList>
            <person name="Gilroy R."/>
        </authorList>
    </citation>
    <scope>NUCLEOTIDE SEQUENCE</scope>
    <source>
        <strain evidence="2">14508</strain>
    </source>
</reference>
<feature type="transmembrane region" description="Helical" evidence="1">
    <location>
        <begin position="154"/>
        <end position="187"/>
    </location>
</feature>
<evidence type="ECO:0000256" key="1">
    <source>
        <dbReference type="SAM" id="Phobius"/>
    </source>
</evidence>
<feature type="transmembrane region" description="Helical" evidence="1">
    <location>
        <begin position="44"/>
        <end position="69"/>
    </location>
</feature>
<name>A0A9D1K9K9_9FIRM</name>
<accession>A0A9D1K9K9</accession>
<keyword evidence="1" id="KW-0472">Membrane</keyword>
<feature type="transmembrane region" description="Helical" evidence="1">
    <location>
        <begin position="81"/>
        <end position="103"/>
    </location>
</feature>
<evidence type="ECO:0000313" key="3">
    <source>
        <dbReference type="Proteomes" id="UP000886893"/>
    </source>
</evidence>
<feature type="transmembrane region" description="Helical" evidence="1">
    <location>
        <begin position="12"/>
        <end position="32"/>
    </location>
</feature>
<dbReference type="InterPro" id="IPR024529">
    <property type="entry name" value="ECF_trnsprt_substrate-spec"/>
</dbReference>
<proteinExistence type="predicted"/>
<protein>
    <submittedName>
        <fullName evidence="2">ECF transporter S component</fullName>
    </submittedName>
</protein>
<evidence type="ECO:0000313" key="2">
    <source>
        <dbReference type="EMBL" id="HIT16899.1"/>
    </source>
</evidence>
<gene>
    <name evidence="2" type="ORF">IAD04_00780</name>
</gene>
<dbReference type="Proteomes" id="UP000886893">
    <property type="component" value="Unassembled WGS sequence"/>
</dbReference>
<keyword evidence="1" id="KW-1133">Transmembrane helix</keyword>
<dbReference type="GO" id="GO:0022857">
    <property type="term" value="F:transmembrane transporter activity"/>
    <property type="evidence" value="ECO:0007669"/>
    <property type="project" value="InterPro"/>
</dbReference>
<organism evidence="2 3">
    <name type="scientific">Candidatus Caccosoma faecigallinarum</name>
    <dbReference type="NCBI Taxonomy" id="2840720"/>
    <lineage>
        <taxon>Bacteria</taxon>
        <taxon>Bacillati</taxon>
        <taxon>Bacillota</taxon>
        <taxon>Bacillota incertae sedis</taxon>
        <taxon>Candidatus Caccosoma</taxon>
    </lineage>
</organism>
<keyword evidence="1" id="KW-0812">Transmembrane</keyword>
<feature type="transmembrane region" description="Helical" evidence="1">
    <location>
        <begin position="115"/>
        <end position="142"/>
    </location>
</feature>